<dbReference type="Gene3D" id="1.10.155.10">
    <property type="entry name" value="Chemotaxis receptor methyltransferase CheR, N-terminal domain"/>
    <property type="match status" value="1"/>
</dbReference>
<name>A0A101FGA9_9THEO</name>
<evidence type="ECO:0000313" key="7">
    <source>
        <dbReference type="EMBL" id="KUK36483.1"/>
    </source>
</evidence>
<feature type="domain" description="CheR-type methyltransferase" evidence="6">
    <location>
        <begin position="1"/>
        <end position="257"/>
    </location>
</feature>
<keyword evidence="4 7" id="KW-0808">Transferase</keyword>
<dbReference type="SMART" id="SM00138">
    <property type="entry name" value="MeTrc"/>
    <property type="match status" value="1"/>
</dbReference>
<dbReference type="InterPro" id="IPR022641">
    <property type="entry name" value="CheR_N"/>
</dbReference>
<dbReference type="Pfam" id="PF01739">
    <property type="entry name" value="CheR"/>
    <property type="match status" value="1"/>
</dbReference>
<dbReference type="Proteomes" id="UP000053326">
    <property type="component" value="Unassembled WGS sequence"/>
</dbReference>
<evidence type="ECO:0000256" key="3">
    <source>
        <dbReference type="ARBA" id="ARBA00022603"/>
    </source>
</evidence>
<dbReference type="GO" id="GO:0008983">
    <property type="term" value="F:protein-glutamate O-methyltransferase activity"/>
    <property type="evidence" value="ECO:0007669"/>
    <property type="project" value="UniProtKB-EC"/>
</dbReference>
<dbReference type="CDD" id="cd02440">
    <property type="entry name" value="AdoMet_MTases"/>
    <property type="match status" value="1"/>
</dbReference>
<dbReference type="EC" id="2.1.1.80" evidence="2"/>
<comment type="catalytic activity">
    <reaction evidence="1">
        <text>L-glutamyl-[protein] + S-adenosyl-L-methionine = [protein]-L-glutamate 5-O-methyl ester + S-adenosyl-L-homocysteine</text>
        <dbReference type="Rhea" id="RHEA:24452"/>
        <dbReference type="Rhea" id="RHEA-COMP:10208"/>
        <dbReference type="Rhea" id="RHEA-COMP:10311"/>
        <dbReference type="ChEBI" id="CHEBI:29973"/>
        <dbReference type="ChEBI" id="CHEBI:57856"/>
        <dbReference type="ChEBI" id="CHEBI:59789"/>
        <dbReference type="ChEBI" id="CHEBI:82795"/>
        <dbReference type="EC" id="2.1.1.80"/>
    </reaction>
</comment>
<dbReference type="Gene3D" id="3.40.50.150">
    <property type="entry name" value="Vaccinia Virus protein VP39"/>
    <property type="match status" value="1"/>
</dbReference>
<dbReference type="PATRIC" id="fig|85874.4.peg.167"/>
<accession>A0A101FGA9</accession>
<dbReference type="InterPro" id="IPR029063">
    <property type="entry name" value="SAM-dependent_MTases_sf"/>
</dbReference>
<protein>
    <recommendedName>
        <fullName evidence="2">protein-glutamate O-methyltransferase</fullName>
        <ecNumber evidence="2">2.1.1.80</ecNumber>
    </recommendedName>
</protein>
<dbReference type="InterPro" id="IPR050903">
    <property type="entry name" value="Bact_Chemotaxis_MeTrfase"/>
</dbReference>
<evidence type="ECO:0000256" key="1">
    <source>
        <dbReference type="ARBA" id="ARBA00001541"/>
    </source>
</evidence>
<evidence type="ECO:0000256" key="4">
    <source>
        <dbReference type="ARBA" id="ARBA00022679"/>
    </source>
</evidence>
<evidence type="ECO:0000259" key="6">
    <source>
        <dbReference type="PROSITE" id="PS50123"/>
    </source>
</evidence>
<dbReference type="AlphaFoldDB" id="A0A101FGA9"/>
<proteinExistence type="predicted"/>
<dbReference type="Pfam" id="PF03705">
    <property type="entry name" value="CheR_N"/>
    <property type="match status" value="1"/>
</dbReference>
<dbReference type="InterPro" id="IPR000780">
    <property type="entry name" value="CheR_MeTrfase"/>
</dbReference>
<dbReference type="PANTHER" id="PTHR24422:SF19">
    <property type="entry name" value="CHEMOTAXIS PROTEIN METHYLTRANSFERASE"/>
    <property type="match status" value="1"/>
</dbReference>
<evidence type="ECO:0000313" key="8">
    <source>
        <dbReference type="Proteomes" id="UP000053326"/>
    </source>
</evidence>
<comment type="caution">
    <text evidence="7">The sequence shown here is derived from an EMBL/GenBank/DDBJ whole genome shotgun (WGS) entry which is preliminary data.</text>
</comment>
<keyword evidence="3 7" id="KW-0489">Methyltransferase</keyword>
<dbReference type="EMBL" id="LGFO01000088">
    <property type="protein sequence ID" value="KUK36483.1"/>
    <property type="molecule type" value="Genomic_DNA"/>
</dbReference>
<dbReference type="PROSITE" id="PS50123">
    <property type="entry name" value="CHER"/>
    <property type="match status" value="1"/>
</dbReference>
<dbReference type="PRINTS" id="PR00996">
    <property type="entry name" value="CHERMTFRASE"/>
</dbReference>
<dbReference type="PANTHER" id="PTHR24422">
    <property type="entry name" value="CHEMOTAXIS PROTEIN METHYLTRANSFERASE"/>
    <property type="match status" value="1"/>
</dbReference>
<reference evidence="8" key="1">
    <citation type="journal article" date="2015" name="MBio">
        <title>Genome-Resolved Metagenomic Analysis Reveals Roles for Candidate Phyla and Other Microbial Community Members in Biogeochemical Transformations in Oil Reservoirs.</title>
        <authorList>
            <person name="Hu P."/>
            <person name="Tom L."/>
            <person name="Singh A."/>
            <person name="Thomas B.C."/>
            <person name="Baker B.J."/>
            <person name="Piceno Y.M."/>
            <person name="Andersen G.L."/>
            <person name="Banfield J.F."/>
        </authorList>
    </citation>
    <scope>NUCLEOTIDE SEQUENCE [LARGE SCALE GENOMIC DNA]</scope>
</reference>
<evidence type="ECO:0000256" key="2">
    <source>
        <dbReference type="ARBA" id="ARBA00012534"/>
    </source>
</evidence>
<organism evidence="7 8">
    <name type="scientific">Thermacetogenium phaeum</name>
    <dbReference type="NCBI Taxonomy" id="85874"/>
    <lineage>
        <taxon>Bacteria</taxon>
        <taxon>Bacillati</taxon>
        <taxon>Bacillota</taxon>
        <taxon>Clostridia</taxon>
        <taxon>Thermoanaerobacterales</taxon>
        <taxon>Thermoanaerobacteraceae</taxon>
        <taxon>Thermacetogenium</taxon>
    </lineage>
</organism>
<dbReference type="SUPFAM" id="SSF47757">
    <property type="entry name" value="Chemotaxis receptor methyltransferase CheR, N-terminal domain"/>
    <property type="match status" value="1"/>
</dbReference>
<keyword evidence="5" id="KW-0949">S-adenosyl-L-methionine</keyword>
<dbReference type="GO" id="GO:0032259">
    <property type="term" value="P:methylation"/>
    <property type="evidence" value="ECO:0007669"/>
    <property type="project" value="UniProtKB-KW"/>
</dbReference>
<sequence>MEFEEFIKRIGDFTGIDLTKYKRPQMQRRITSLMSMEGYPGYREYLRDLKRDSVLLERFLNHLTINVSEFYRNPSQWDVLVERILPEIIRVNPRPVFWSAGCATGEEPYTLAMVMREYFPGVRPRILATDIDDSVLSRAKEGLYRRRVLINVPPTQLKKFFNYIKEDHYQISDDIKKMVEFRHHDLFRDVYPAFCDLILCRNVMIYFTEEAKSALYRMLRDALRPGGVLFTGSTEQIFQASRLGLEAVASFFYKRVS</sequence>
<evidence type="ECO:0000256" key="5">
    <source>
        <dbReference type="ARBA" id="ARBA00022691"/>
    </source>
</evidence>
<dbReference type="InterPro" id="IPR022642">
    <property type="entry name" value="CheR_C"/>
</dbReference>
<dbReference type="InterPro" id="IPR036804">
    <property type="entry name" value="CheR_N_sf"/>
</dbReference>
<gene>
    <name evidence="7" type="ORF">XD66_0809</name>
</gene>
<dbReference type="SUPFAM" id="SSF53335">
    <property type="entry name" value="S-adenosyl-L-methionine-dependent methyltransferases"/>
    <property type="match status" value="1"/>
</dbReference>